<organism evidence="4 5">
    <name type="scientific">Tectimicrobiota bacterium</name>
    <dbReference type="NCBI Taxonomy" id="2528274"/>
    <lineage>
        <taxon>Bacteria</taxon>
        <taxon>Pseudomonadati</taxon>
        <taxon>Nitrospinota/Tectimicrobiota group</taxon>
        <taxon>Candidatus Tectimicrobiota</taxon>
    </lineage>
</organism>
<feature type="region of interest" description="Disordered" evidence="2">
    <location>
        <begin position="427"/>
        <end position="453"/>
    </location>
</feature>
<name>A0A932G009_UNCTE</name>
<reference evidence="4" key="1">
    <citation type="submission" date="2020-07" db="EMBL/GenBank/DDBJ databases">
        <title>Huge and variable diversity of episymbiotic CPR bacteria and DPANN archaea in groundwater ecosystems.</title>
        <authorList>
            <person name="He C.Y."/>
            <person name="Keren R."/>
            <person name="Whittaker M."/>
            <person name="Farag I.F."/>
            <person name="Doudna J."/>
            <person name="Cate J.H.D."/>
            <person name="Banfield J.F."/>
        </authorList>
    </citation>
    <scope>NUCLEOTIDE SEQUENCE</scope>
    <source>
        <strain evidence="4">NC_groundwater_672_Ag_B-0.1um_62_36</strain>
    </source>
</reference>
<feature type="compositionally biased region" description="Low complexity" evidence="2">
    <location>
        <begin position="428"/>
        <end position="445"/>
    </location>
</feature>
<dbReference type="InterPro" id="IPR000674">
    <property type="entry name" value="Ald_Oxase/Xan_DH_a/b"/>
</dbReference>
<dbReference type="Gene3D" id="3.90.1170.50">
    <property type="entry name" value="Aldehyde oxidase/xanthine dehydrogenase, a/b hammerhead"/>
    <property type="match status" value="1"/>
</dbReference>
<dbReference type="SMART" id="SM01008">
    <property type="entry name" value="Ald_Xan_dh_C"/>
    <property type="match status" value="1"/>
</dbReference>
<evidence type="ECO:0000313" key="5">
    <source>
        <dbReference type="Proteomes" id="UP000769766"/>
    </source>
</evidence>
<proteinExistence type="predicted"/>
<dbReference type="Pfam" id="PF02738">
    <property type="entry name" value="MoCoBD_1"/>
    <property type="match status" value="1"/>
</dbReference>
<dbReference type="GO" id="GO:0005506">
    <property type="term" value="F:iron ion binding"/>
    <property type="evidence" value="ECO:0007669"/>
    <property type="project" value="InterPro"/>
</dbReference>
<evidence type="ECO:0000256" key="2">
    <source>
        <dbReference type="SAM" id="MobiDB-lite"/>
    </source>
</evidence>
<dbReference type="PANTHER" id="PTHR11908">
    <property type="entry name" value="XANTHINE DEHYDROGENASE"/>
    <property type="match status" value="1"/>
</dbReference>
<dbReference type="PANTHER" id="PTHR11908:SF157">
    <property type="entry name" value="XANTHINE DEHYDROGENASE SUBUNIT D-RELATED"/>
    <property type="match status" value="1"/>
</dbReference>
<dbReference type="SUPFAM" id="SSF56003">
    <property type="entry name" value="Molybdenum cofactor-binding domain"/>
    <property type="match status" value="1"/>
</dbReference>
<dbReference type="Pfam" id="PF01315">
    <property type="entry name" value="Ald_Xan_dh_C"/>
    <property type="match status" value="1"/>
</dbReference>
<accession>A0A932G009</accession>
<dbReference type="InterPro" id="IPR016208">
    <property type="entry name" value="Ald_Oxase/xanthine_DH-like"/>
</dbReference>
<comment type="cofactor">
    <cofactor evidence="1">
        <name>Mo-molybdopterin cytosine dinucleotide</name>
        <dbReference type="ChEBI" id="CHEBI:71308"/>
    </cofactor>
</comment>
<dbReference type="FunFam" id="3.30.365.10:FF:000001">
    <property type="entry name" value="Xanthine dehydrogenase oxidase"/>
    <property type="match status" value="1"/>
</dbReference>
<dbReference type="Proteomes" id="UP000769766">
    <property type="component" value="Unassembled WGS sequence"/>
</dbReference>
<dbReference type="InterPro" id="IPR046867">
    <property type="entry name" value="AldOxase/xan_DH_MoCoBD2"/>
</dbReference>
<gene>
    <name evidence="4" type="ORF">HYY20_03475</name>
</gene>
<comment type="caution">
    <text evidence="4">The sequence shown here is derived from an EMBL/GenBank/DDBJ whole genome shotgun (WGS) entry which is preliminary data.</text>
</comment>
<evidence type="ECO:0000313" key="4">
    <source>
        <dbReference type="EMBL" id="MBI2875920.1"/>
    </source>
</evidence>
<evidence type="ECO:0000256" key="1">
    <source>
        <dbReference type="ARBA" id="ARBA00053029"/>
    </source>
</evidence>
<feature type="domain" description="Aldehyde oxidase/xanthine dehydrogenase a/b hammerhead" evidence="3">
    <location>
        <begin position="21"/>
        <end position="133"/>
    </location>
</feature>
<dbReference type="InterPro" id="IPR008274">
    <property type="entry name" value="AldOxase/xan_DH_MoCoBD1"/>
</dbReference>
<dbReference type="InterPro" id="IPR037165">
    <property type="entry name" value="AldOxase/xan_DH_Mopterin-bd_sf"/>
</dbReference>
<dbReference type="Pfam" id="PF20256">
    <property type="entry name" value="MoCoBD_2"/>
    <property type="match status" value="1"/>
</dbReference>
<dbReference type="AlphaFoldDB" id="A0A932G009"/>
<dbReference type="GO" id="GO:0016491">
    <property type="term" value="F:oxidoreductase activity"/>
    <property type="evidence" value="ECO:0007669"/>
    <property type="project" value="InterPro"/>
</dbReference>
<dbReference type="EMBL" id="JACPRF010000106">
    <property type="protein sequence ID" value="MBI2875920.1"/>
    <property type="molecule type" value="Genomic_DNA"/>
</dbReference>
<protein>
    <submittedName>
        <fullName evidence="4">Molybdopterin-dependent oxidoreductase</fullName>
    </submittedName>
</protein>
<sequence>MSELSVVGKRLPRVDGIEKVTGQGLFTMDVYPPGMLWGKMLRSPYPHARVLRVDASRARALPGVKAVISLEDVPRVRHAGEGPPLDELTGHDQYIFDERVRFVGDGVAAVAAVSREVAEEALELIEVEYEELPAVFDPEEALREEAPRVHALGNLCEGPFLVERGNVRQGFAEADHVIEETYETSRVQHAFLEPYVCVCSLDRSGKLTVWDSTQSPFTIRGAMSVVLGLPRPKIRFLVRHVGGGFGGKLDAYQLEFVCALLAQKTGRPVRMEYSREEVFACGKSRHPSRIWLKQGFKADGTLVAREGRVIMATGAYASHGPGVIKVCCIMLGSLYRCENVRITGYSVYTNAPIAGAYRGYGNPQATFALESQMDAIAERLGMDPLALRRKNHLGVGEMGPLGLPITSCGLPECLERGAQRIGWEAARARNSASRSPSTPWSPRPAGFGLPSVPPNPARFRRGVGLACMIHCSAGVPFIKEQSSAFVKLNEDGTVTLIVGTTDLGTGSNTTLVQIVAEELGVRFEDVHLSGGDTDLTPLDLGSYGSRVAYVAGNAVQRAAADARGQLLRRAASMMEADPEELEVRQGTVRVKGAPHRWVTVSEVAMHALSTFPVEVILGKASFEPSQAPPFAAQFAEVEVDTETGQVRVLRLVAVHDVGLALNPTIVEGQIEGALHHGIGYALTERMAVEDGVVLNPSLADYKLLTALDMPSVEALFVESLDPTGPFGAKGVGEPGLVATAPAIANAIYHAVGVRIRSLPITPEKVLRALKGLPEKTG</sequence>
<dbReference type="Gene3D" id="3.30.365.10">
    <property type="entry name" value="Aldehyde oxidase/xanthine dehydrogenase, molybdopterin binding domain"/>
    <property type="match status" value="4"/>
</dbReference>
<evidence type="ECO:0000259" key="3">
    <source>
        <dbReference type="SMART" id="SM01008"/>
    </source>
</evidence>
<dbReference type="SUPFAM" id="SSF54665">
    <property type="entry name" value="CO dehydrogenase molybdoprotein N-domain-like"/>
    <property type="match status" value="1"/>
</dbReference>
<dbReference type="InterPro" id="IPR036856">
    <property type="entry name" value="Ald_Oxase/Xan_DH_a/b_sf"/>
</dbReference>